<feature type="domain" description="ZAD" evidence="11">
    <location>
        <begin position="5"/>
        <end position="75"/>
    </location>
</feature>
<comment type="caution">
    <text evidence="12">The sequence shown here is derived from an EMBL/GenBank/DDBJ whole genome shotgun (WGS) entry which is preliminary data.</text>
</comment>
<dbReference type="Pfam" id="PF12874">
    <property type="entry name" value="zf-met"/>
    <property type="match status" value="1"/>
</dbReference>
<evidence type="ECO:0000256" key="7">
    <source>
        <dbReference type="PROSITE-ProRule" id="PRU00042"/>
    </source>
</evidence>
<evidence type="ECO:0000256" key="3">
    <source>
        <dbReference type="ARBA" id="ARBA00022737"/>
    </source>
</evidence>
<name>A0A8S4FZX5_PLUXY</name>
<dbReference type="GO" id="GO:0005634">
    <property type="term" value="C:nucleus"/>
    <property type="evidence" value="ECO:0007669"/>
    <property type="project" value="UniProtKB-SubCell"/>
</dbReference>
<evidence type="ECO:0000259" key="11">
    <source>
        <dbReference type="PROSITE" id="PS51915"/>
    </source>
</evidence>
<dbReference type="EMBL" id="CAJHNJ030000058">
    <property type="protein sequence ID" value="CAG9133224.1"/>
    <property type="molecule type" value="Genomic_DNA"/>
</dbReference>
<feature type="binding site" evidence="8">
    <location>
        <position position="10"/>
    </location>
    <ligand>
        <name>Zn(2+)</name>
        <dbReference type="ChEBI" id="CHEBI:29105"/>
    </ligand>
</feature>
<organism evidence="12 13">
    <name type="scientific">Plutella xylostella</name>
    <name type="common">Diamondback moth</name>
    <name type="synonym">Plutella maculipennis</name>
    <dbReference type="NCBI Taxonomy" id="51655"/>
    <lineage>
        <taxon>Eukaryota</taxon>
        <taxon>Metazoa</taxon>
        <taxon>Ecdysozoa</taxon>
        <taxon>Arthropoda</taxon>
        <taxon>Hexapoda</taxon>
        <taxon>Insecta</taxon>
        <taxon>Pterygota</taxon>
        <taxon>Neoptera</taxon>
        <taxon>Endopterygota</taxon>
        <taxon>Lepidoptera</taxon>
        <taxon>Glossata</taxon>
        <taxon>Ditrysia</taxon>
        <taxon>Yponomeutoidea</taxon>
        <taxon>Plutellidae</taxon>
        <taxon>Plutella</taxon>
    </lineage>
</organism>
<feature type="binding site" evidence="8">
    <location>
        <position position="48"/>
    </location>
    <ligand>
        <name>Zn(2+)</name>
        <dbReference type="ChEBI" id="CHEBI:29105"/>
    </ligand>
</feature>
<keyword evidence="6" id="KW-0539">Nucleus</keyword>
<dbReference type="PROSITE" id="PS51915">
    <property type="entry name" value="ZAD"/>
    <property type="match status" value="1"/>
</dbReference>
<dbReference type="GO" id="GO:0008270">
    <property type="term" value="F:zinc ion binding"/>
    <property type="evidence" value="ECO:0007669"/>
    <property type="project" value="UniProtKB-UniRule"/>
</dbReference>
<dbReference type="SUPFAM" id="SSF57667">
    <property type="entry name" value="beta-beta-alpha zinc fingers"/>
    <property type="match status" value="5"/>
</dbReference>
<evidence type="ECO:0000313" key="12">
    <source>
        <dbReference type="EMBL" id="CAG9133224.1"/>
    </source>
</evidence>
<evidence type="ECO:0000256" key="4">
    <source>
        <dbReference type="ARBA" id="ARBA00022771"/>
    </source>
</evidence>
<evidence type="ECO:0000259" key="10">
    <source>
        <dbReference type="PROSITE" id="PS50157"/>
    </source>
</evidence>
<feature type="region of interest" description="Disordered" evidence="9">
    <location>
        <begin position="250"/>
        <end position="277"/>
    </location>
</feature>
<dbReference type="PROSITE" id="PS50157">
    <property type="entry name" value="ZINC_FINGER_C2H2_2"/>
    <property type="match status" value="8"/>
</dbReference>
<feature type="region of interest" description="Disordered" evidence="9">
    <location>
        <begin position="167"/>
        <end position="211"/>
    </location>
</feature>
<evidence type="ECO:0000256" key="6">
    <source>
        <dbReference type="ARBA" id="ARBA00023242"/>
    </source>
</evidence>
<feature type="binding site" evidence="8">
    <location>
        <position position="51"/>
    </location>
    <ligand>
        <name>Zn(2+)</name>
        <dbReference type="ChEBI" id="CHEBI:29105"/>
    </ligand>
</feature>
<dbReference type="SMART" id="SM00355">
    <property type="entry name" value="ZnF_C2H2"/>
    <property type="match status" value="14"/>
</dbReference>
<evidence type="ECO:0000256" key="9">
    <source>
        <dbReference type="SAM" id="MobiDB-lite"/>
    </source>
</evidence>
<dbReference type="InterPro" id="IPR013087">
    <property type="entry name" value="Znf_C2H2_type"/>
</dbReference>
<feature type="domain" description="C2H2-type" evidence="10">
    <location>
        <begin position="787"/>
        <end position="814"/>
    </location>
</feature>
<keyword evidence="4 7" id="KW-0863">Zinc-finger</keyword>
<comment type="subcellular location">
    <subcellularLocation>
        <location evidence="1">Nucleus</location>
    </subcellularLocation>
</comment>
<evidence type="ECO:0000313" key="13">
    <source>
        <dbReference type="Proteomes" id="UP000653454"/>
    </source>
</evidence>
<feature type="domain" description="C2H2-type" evidence="10">
    <location>
        <begin position="587"/>
        <end position="610"/>
    </location>
</feature>
<dbReference type="PANTHER" id="PTHR24406">
    <property type="entry name" value="TRANSCRIPTIONAL REPRESSOR CTCFL-RELATED"/>
    <property type="match status" value="1"/>
</dbReference>
<feature type="domain" description="C2H2-type" evidence="10">
    <location>
        <begin position="546"/>
        <end position="569"/>
    </location>
</feature>
<feature type="domain" description="C2H2-type" evidence="10">
    <location>
        <begin position="711"/>
        <end position="739"/>
    </location>
</feature>
<feature type="binding site" evidence="8">
    <location>
        <position position="7"/>
    </location>
    <ligand>
        <name>Zn(2+)</name>
        <dbReference type="ChEBI" id="CHEBI:29105"/>
    </ligand>
</feature>
<feature type="domain" description="C2H2-type" evidence="10">
    <location>
        <begin position="638"/>
        <end position="661"/>
    </location>
</feature>
<evidence type="ECO:0000256" key="5">
    <source>
        <dbReference type="ARBA" id="ARBA00022833"/>
    </source>
</evidence>
<evidence type="ECO:0000256" key="1">
    <source>
        <dbReference type="ARBA" id="ARBA00004123"/>
    </source>
</evidence>
<accession>A0A8S4FZX5</accession>
<feature type="domain" description="C2H2-type" evidence="10">
    <location>
        <begin position="815"/>
        <end position="842"/>
    </location>
</feature>
<feature type="compositionally biased region" description="Low complexity" evidence="9">
    <location>
        <begin position="425"/>
        <end position="442"/>
    </location>
</feature>
<keyword evidence="13" id="KW-1185">Reference proteome</keyword>
<feature type="domain" description="C2H2-type" evidence="10">
    <location>
        <begin position="843"/>
        <end position="870"/>
    </location>
</feature>
<keyword evidence="3" id="KW-0677">Repeat</keyword>
<dbReference type="FunFam" id="3.30.160.60:FF:000446">
    <property type="entry name" value="Zinc finger protein"/>
    <property type="match status" value="2"/>
</dbReference>
<feature type="domain" description="C2H2-type" evidence="10">
    <location>
        <begin position="871"/>
        <end position="899"/>
    </location>
</feature>
<feature type="region of interest" description="Disordered" evidence="9">
    <location>
        <begin position="425"/>
        <end position="445"/>
    </location>
</feature>
<dbReference type="Pfam" id="PF00096">
    <property type="entry name" value="zf-C2H2"/>
    <property type="match status" value="5"/>
</dbReference>
<dbReference type="InterPro" id="IPR036236">
    <property type="entry name" value="Znf_C2H2_sf"/>
</dbReference>
<feature type="compositionally biased region" description="Basic residues" evidence="9">
    <location>
        <begin position="196"/>
        <end position="211"/>
    </location>
</feature>
<keyword evidence="5 8" id="KW-0862">Zinc</keyword>
<keyword evidence="2 8" id="KW-0479">Metal-binding</keyword>
<evidence type="ECO:0000256" key="2">
    <source>
        <dbReference type="ARBA" id="ARBA00022723"/>
    </source>
</evidence>
<dbReference type="PROSITE" id="PS00028">
    <property type="entry name" value="ZINC_FINGER_C2H2_1"/>
    <property type="match status" value="10"/>
</dbReference>
<dbReference type="FunFam" id="3.30.160.60:FF:000145">
    <property type="entry name" value="Zinc finger protein 574"/>
    <property type="match status" value="1"/>
</dbReference>
<dbReference type="FunFam" id="3.30.160.60:FF:000218">
    <property type="entry name" value="Zinc finger protein 10"/>
    <property type="match status" value="1"/>
</dbReference>
<dbReference type="InterPro" id="IPR012934">
    <property type="entry name" value="Znf_AD"/>
</dbReference>
<gene>
    <name evidence="12" type="ORF">PLXY2_LOCUS11458</name>
</gene>
<dbReference type="Proteomes" id="UP000653454">
    <property type="component" value="Unassembled WGS sequence"/>
</dbReference>
<dbReference type="Gene3D" id="3.30.160.60">
    <property type="entry name" value="Classic Zinc Finger"/>
    <property type="match status" value="8"/>
</dbReference>
<dbReference type="AlphaFoldDB" id="A0A8S4FZX5"/>
<dbReference type="InterPro" id="IPR050888">
    <property type="entry name" value="ZnF_C2H2-type_TF"/>
</dbReference>
<sequence length="912" mass="104386">MVDLKACRVCLATDVKIHSLRGYPLEAYFEAIVGMNPLYFADLPLYACYECAALIKKYNIFREKCLKGQTVLYTILQKHGQITLDNIKELDREKLNLSSNYNQFLSFKDELLVQGTDLESETHVKQETANENLELLENFLPLTEPHNLEFDVDVDVQVKLLKTEDDYADLPSLGPDSTDDDEPLATHKSLKEKSVKKDKKKKVKKDGKKKKKEPITKLEELDLAQEIFDEINGEVELPILPTEAIEPEVKKAKRGRPRKTEAKTVEPKAKTRRTTNTGGVAADEADLEEYVNVIKLSVEEQIAEITSRQQSSNYLNAPFQCSLCYKGFIDTHAWKHHVGKHGPSAGDVECPICKFRFKTKRALQKHAANHEKKYACKSCPYVSKTTARAAEARRQPREEVCVQVLSLRVQDHVSTLSTLYSQSARCRSTPPTTRRSTRASPVPTCPRPREYTEYVVLTERALQKHAANHEKKYACKSCPYVSKTTAGRPGVFICKDCPYVSKTTTQAKQHHRWHKGVTYKCQYCDEVSTKWTSYLSHVRIKHPSEFICGVCGYSFVSKLGLTMHKSMMHKDVIVSITHVRIKHPSEFICGVCGYSFVSKLGLTMHKSMMHKDVIGFQSANGRPTSATCAMRIKHPSEFICGVCGYSFVSKLGLTMHKSMMHKDVIAQEEAQGADTGGPYCELCSVQFTSAQAWKRHMVTSVKHTQATHFNNGCRVCGESFKSPEELRVHHRKEHARKRPKNYGKKPPIMTWPSKCEHCEEEIPNAREYWTHFRRAHPDRQYPIQKSYICEICGKSFRGNAFLVYHKRTHFEERAYKCAQCPKAFFNRTNLQMHEKTHSDRRPYPCTVCFKAFKCKGALDRHFRSHTGVKPYTCEFCGKSFGQSNSRKLHVRTVHLRQPAPYVSRARQERRRT</sequence>
<feature type="compositionally biased region" description="Basic and acidic residues" evidence="9">
    <location>
        <begin position="258"/>
        <end position="269"/>
    </location>
</feature>
<evidence type="ECO:0000256" key="8">
    <source>
        <dbReference type="PROSITE-ProRule" id="PRU01263"/>
    </source>
</evidence>
<reference evidence="12" key="1">
    <citation type="submission" date="2020-11" db="EMBL/GenBank/DDBJ databases">
        <authorList>
            <person name="Whiteford S."/>
        </authorList>
    </citation>
    <scope>NUCLEOTIDE SEQUENCE</scope>
</reference>
<proteinExistence type="predicted"/>
<protein>
    <submittedName>
        <fullName evidence="12">(diamondback moth) hypothetical protein</fullName>
    </submittedName>
</protein>